<proteinExistence type="predicted"/>
<gene>
    <name evidence="2" type="ORF">ABFV83_04380</name>
</gene>
<reference evidence="2" key="1">
    <citation type="submission" date="2024-06" db="EMBL/GenBank/DDBJ databases">
        <title>Lacrimispora cavernae sp. nov., a novel anaerobe isolated from bat guano pile inside a cave.</title>
        <authorList>
            <person name="Miller S.L."/>
            <person name="Lu N."/>
            <person name="King J."/>
            <person name="Sankaranarayanan K."/>
            <person name="Lawson P.A."/>
        </authorList>
    </citation>
    <scope>NUCLEOTIDE SEQUENCE</scope>
    <source>
        <strain evidence="2">BS-2</strain>
    </source>
</reference>
<feature type="region of interest" description="Disordered" evidence="1">
    <location>
        <begin position="72"/>
        <end position="102"/>
    </location>
</feature>
<feature type="compositionally biased region" description="Basic and acidic residues" evidence="1">
    <location>
        <begin position="77"/>
        <end position="87"/>
    </location>
</feature>
<protein>
    <submittedName>
        <fullName evidence="2">Uncharacterized protein</fullName>
    </submittedName>
</protein>
<dbReference type="RefSeq" id="WP_349947729.1">
    <property type="nucleotide sequence ID" value="NZ_CP157940.1"/>
</dbReference>
<dbReference type="AlphaFoldDB" id="A0AAU7PS39"/>
<accession>A0AAU7PS39</accession>
<dbReference type="EMBL" id="CP157940">
    <property type="protein sequence ID" value="XBS55045.1"/>
    <property type="molecule type" value="Genomic_DNA"/>
</dbReference>
<evidence type="ECO:0000313" key="2">
    <source>
        <dbReference type="EMBL" id="XBS55045.1"/>
    </source>
</evidence>
<organism evidence="2">
    <name type="scientific">Lacrimispora sp. BS-2</name>
    <dbReference type="NCBI Taxonomy" id="3151850"/>
    <lineage>
        <taxon>Bacteria</taxon>
        <taxon>Bacillati</taxon>
        <taxon>Bacillota</taxon>
        <taxon>Clostridia</taxon>
        <taxon>Lachnospirales</taxon>
        <taxon>Lachnospiraceae</taxon>
        <taxon>Lacrimispora</taxon>
    </lineage>
</organism>
<name>A0AAU7PS39_9FIRM</name>
<evidence type="ECO:0000256" key="1">
    <source>
        <dbReference type="SAM" id="MobiDB-lite"/>
    </source>
</evidence>
<sequence length="102" mass="11245">MDTASGWEAHVINAEMIRLLKKDCKETAERIETKSFYRWQEETKLFLSVAAEGVTNFAYGTLLYYSAVAGAGNNQSRENKPAAKEVDSGGSGTKVYGQVDMI</sequence>